<reference evidence="1 2" key="1">
    <citation type="submission" date="2019-03" db="EMBL/GenBank/DDBJ databases">
        <title>Draft Genome Sequence of Massilia arenosa sp. nov., a Novel Massilia Species Isolated from a Sandy-loam Maize Soil.</title>
        <authorList>
            <person name="Raths R."/>
            <person name="Peta V."/>
            <person name="Bucking H."/>
        </authorList>
    </citation>
    <scope>NUCLEOTIDE SEQUENCE [LARGE SCALE GENOMIC DNA]</scope>
    <source>
        <strain evidence="1 2">MC02</strain>
    </source>
</reference>
<accession>A0A4Y9RTZ7</accession>
<dbReference type="RefSeq" id="WP_135209349.1">
    <property type="nucleotide sequence ID" value="NZ_SPVF01000267.1"/>
</dbReference>
<gene>
    <name evidence="1" type="ORF">E4L96_21905</name>
</gene>
<dbReference type="AlphaFoldDB" id="A0A4Y9RTZ7"/>
<comment type="caution">
    <text evidence="1">The sequence shown here is derived from an EMBL/GenBank/DDBJ whole genome shotgun (WGS) entry which is preliminary data.</text>
</comment>
<dbReference type="EMBL" id="SPVF01000267">
    <property type="protein sequence ID" value="TFW11355.1"/>
    <property type="molecule type" value="Genomic_DNA"/>
</dbReference>
<name>A0A4Y9RTZ7_9BURK</name>
<organism evidence="1 2">
    <name type="scientific">Zemynaea arenosa</name>
    <dbReference type="NCBI Taxonomy" id="2561931"/>
    <lineage>
        <taxon>Bacteria</taxon>
        <taxon>Pseudomonadati</taxon>
        <taxon>Pseudomonadota</taxon>
        <taxon>Betaproteobacteria</taxon>
        <taxon>Burkholderiales</taxon>
        <taxon>Oxalobacteraceae</taxon>
        <taxon>Telluria group</taxon>
        <taxon>Zemynaea</taxon>
    </lineage>
</organism>
<dbReference type="Proteomes" id="UP000298438">
    <property type="component" value="Unassembled WGS sequence"/>
</dbReference>
<sequence>MSKVTRYAWRDQQAILNERMKGFLQNPGHEQLEAVITEMRAYADAAKSGAIEIPERFNSYS</sequence>
<dbReference type="OrthoDB" id="8779278at2"/>
<evidence type="ECO:0000313" key="1">
    <source>
        <dbReference type="EMBL" id="TFW11355.1"/>
    </source>
</evidence>
<protein>
    <submittedName>
        <fullName evidence="1">Uncharacterized protein</fullName>
    </submittedName>
</protein>
<proteinExistence type="predicted"/>
<keyword evidence="2" id="KW-1185">Reference proteome</keyword>
<evidence type="ECO:0000313" key="2">
    <source>
        <dbReference type="Proteomes" id="UP000298438"/>
    </source>
</evidence>